<sequence length="448" mass="47059">MGYRKRAGLAALFGGLAALAFPVAATPARAQVQAGTEAALVAQGAYMARASDCVACHTAPGGKPFAGGLPFALAMGTLYAPNITPDAGHGIGAYTEAEFARAVREGVRRDGAMLYPAMPYPSYARMSDADIHALYVYFMHGVAPVAQPNRPGTIPWPMSMRWPLIFWRALFAPSVRDAQASSGRAFSDPVVARGAYLVQGPGHCGACHTQRAVTMQEVALTAQDGTRFLGGGGAIDGWVPTSLRGENRTGLGRWSEDDIVAFLRTGRIQAGSAFGGMSDAVGHGTQHLTDADLHAIARFLKTLPPDDTTQAPWVYDAALANALHAGDVSAPGARTYVDRCAACHRTDGHGYPTVFPPLAGNPVVMGHAPDSLIHIVLTGDTLRATHAAPSSFVMPGFADRLSDRKVADVVSFIRKAWGNDAAPVTEADVARVRKALPRGDVVTGLPLN</sequence>
<feature type="binding site" description="covalent" evidence="12">
    <location>
        <position position="207"/>
    </location>
    <ligand>
        <name>heme c</name>
        <dbReference type="ChEBI" id="CHEBI:61717"/>
        <label>2</label>
    </ligand>
</feature>
<dbReference type="InterPro" id="IPR009056">
    <property type="entry name" value="Cyt_c-like_dom"/>
</dbReference>
<dbReference type="InterPro" id="IPR014353">
    <property type="entry name" value="Membr-bd_ADH_cyt_c"/>
</dbReference>
<feature type="binding site" description="axial binding residue" evidence="13">
    <location>
        <position position="208"/>
    </location>
    <ligand>
        <name>heme c</name>
        <dbReference type="ChEBI" id="CHEBI:61717"/>
        <label>2</label>
    </ligand>
    <ligandPart>
        <name>Fe</name>
        <dbReference type="ChEBI" id="CHEBI:18248"/>
    </ligandPart>
</feature>
<dbReference type="PIRSF" id="PIRSF000018">
    <property type="entry name" value="Mb_ADH_cyt_c"/>
    <property type="match status" value="1"/>
</dbReference>
<evidence type="ECO:0000259" key="15">
    <source>
        <dbReference type="PROSITE" id="PS51007"/>
    </source>
</evidence>
<feature type="signal peptide" evidence="14">
    <location>
        <begin position="1"/>
        <end position="20"/>
    </location>
</feature>
<dbReference type="AlphaFoldDB" id="A9HBD0"/>
<dbReference type="EMBL" id="AM889285">
    <property type="protein sequence ID" value="CAP54799.1"/>
    <property type="molecule type" value="Genomic_DNA"/>
</dbReference>
<keyword evidence="9" id="KW-0249">Electron transport</keyword>
<comment type="subcellular location">
    <subcellularLocation>
        <location evidence="1">Cell membrane</location>
    </subcellularLocation>
</comment>
<dbReference type="PROSITE" id="PS51007">
    <property type="entry name" value="CYTC"/>
    <property type="match status" value="3"/>
</dbReference>
<feature type="binding site" description="covalent" evidence="12">
    <location>
        <position position="53"/>
    </location>
    <ligand>
        <name>heme c</name>
        <dbReference type="ChEBI" id="CHEBI:61717"/>
        <label>1</label>
    </ligand>
</feature>
<evidence type="ECO:0000256" key="2">
    <source>
        <dbReference type="ARBA" id="ARBA00022448"/>
    </source>
</evidence>
<evidence type="ECO:0000313" key="17">
    <source>
        <dbReference type="Proteomes" id="UP000001176"/>
    </source>
</evidence>
<keyword evidence="5" id="KW-0679">Respiratory chain</keyword>
<accession>A9HBD0</accession>
<evidence type="ECO:0000256" key="3">
    <source>
        <dbReference type="ARBA" id="ARBA00022475"/>
    </source>
</evidence>
<evidence type="ECO:0000256" key="13">
    <source>
        <dbReference type="PIRSR" id="PIRSR000018-51"/>
    </source>
</evidence>
<evidence type="ECO:0000256" key="14">
    <source>
        <dbReference type="SAM" id="SignalP"/>
    </source>
</evidence>
<reference evidence="16 17" key="1">
    <citation type="journal article" date="2009" name="BMC Genomics">
        <title>Complete genome sequence of the sugarcane nitrogen-fixing endophyte Gluconacetobacter diazotrophicus Pal5.</title>
        <authorList>
            <person name="Bertalan M."/>
            <person name="Albano R."/>
            <person name="Padua V."/>
            <person name="Rouws L."/>
            <person name="Rojas C."/>
            <person name="Hemerly A."/>
            <person name="Teixeira K."/>
            <person name="Schwab S."/>
            <person name="Araujo J."/>
            <person name="Oliveira A."/>
            <person name="Franca L."/>
            <person name="Magalhaes V."/>
            <person name="Alqueres S."/>
            <person name="Cardoso A."/>
            <person name="Almeida W."/>
            <person name="Loureiro M.M."/>
            <person name="Nogueira E."/>
            <person name="Cidade D."/>
            <person name="Oliveira D."/>
            <person name="Simao T."/>
            <person name="Macedo J."/>
            <person name="Valadao A."/>
            <person name="Dreschsel M."/>
            <person name="Freitas F."/>
            <person name="Vidal M."/>
            <person name="Guedes H."/>
            <person name="Rodrigues E."/>
            <person name="Meneses C."/>
            <person name="Brioso P."/>
            <person name="Pozzer L."/>
            <person name="Figueiredo D."/>
            <person name="Montano H."/>
            <person name="Junior J."/>
            <person name="Filho G."/>
            <person name="Flores V."/>
            <person name="Ferreira B."/>
            <person name="Branco A."/>
            <person name="Gonzalez P."/>
            <person name="Guillobel H."/>
            <person name="Lemos M."/>
            <person name="Seibel L."/>
            <person name="Macedo J."/>
            <person name="Alves-Ferreira M."/>
            <person name="Sachetto-Martins G."/>
            <person name="Coelho A."/>
            <person name="Santos E."/>
            <person name="Amaral G."/>
            <person name="Neves A."/>
            <person name="Pacheco A.B."/>
            <person name="Carvalho D."/>
            <person name="Lery L."/>
            <person name="Bisch P."/>
            <person name="Rossle S.C."/>
            <person name="Urmenyi T."/>
            <person name="Kruger W.V."/>
            <person name="Martins O."/>
            <person name="Baldani J.I."/>
            <person name="Ferreira P.C."/>
        </authorList>
    </citation>
    <scope>NUCLEOTIDE SEQUENCE [LARGE SCALE GENOMIC DNA]</scope>
    <source>
        <strain evidence="17">ATCC 49037 / DSM 5601 / CCUG 37298 / CIP 103539 / LMG 7603 / PAl5</strain>
    </source>
</reference>
<keyword evidence="6 13" id="KW-0479">Metal-binding</keyword>
<dbReference type="GO" id="GO:0016614">
    <property type="term" value="F:oxidoreductase activity, acting on CH-OH group of donors"/>
    <property type="evidence" value="ECO:0007669"/>
    <property type="project" value="InterPro"/>
</dbReference>
<feature type="binding site" description="covalent" evidence="12">
    <location>
        <position position="343"/>
    </location>
    <ligand>
        <name>heme c</name>
        <dbReference type="ChEBI" id="CHEBI:61717"/>
        <label>3</label>
    </ligand>
</feature>
<organism evidence="16 17">
    <name type="scientific">Gluconacetobacter diazotrophicus (strain ATCC 49037 / DSM 5601 / CCUG 37298 / CIP 103539 / LMG 7603 / PAl5)</name>
    <dbReference type="NCBI Taxonomy" id="272568"/>
    <lineage>
        <taxon>Bacteria</taxon>
        <taxon>Pseudomonadati</taxon>
        <taxon>Pseudomonadota</taxon>
        <taxon>Alphaproteobacteria</taxon>
        <taxon>Acetobacterales</taxon>
        <taxon>Acetobacteraceae</taxon>
        <taxon>Gluconacetobacter</taxon>
    </lineage>
</organism>
<evidence type="ECO:0000256" key="7">
    <source>
        <dbReference type="ARBA" id="ARBA00022729"/>
    </source>
</evidence>
<keyword evidence="17" id="KW-1185">Reference proteome</keyword>
<dbReference type="KEGG" id="gdi:GDI0856"/>
<evidence type="ECO:0000256" key="8">
    <source>
        <dbReference type="ARBA" id="ARBA00022737"/>
    </source>
</evidence>
<keyword evidence="10 13" id="KW-0408">Iron</keyword>
<dbReference type="OrthoDB" id="9811281at2"/>
<feature type="binding site" description="covalent" evidence="12">
    <location>
        <position position="56"/>
    </location>
    <ligand>
        <name>heme c</name>
        <dbReference type="ChEBI" id="CHEBI:61717"/>
        <label>1</label>
    </ligand>
</feature>
<evidence type="ECO:0000256" key="9">
    <source>
        <dbReference type="ARBA" id="ARBA00022982"/>
    </source>
</evidence>
<dbReference type="InterPro" id="IPR051459">
    <property type="entry name" value="Cytochrome_c-type_DH"/>
</dbReference>
<dbReference type="GO" id="GO:0005886">
    <property type="term" value="C:plasma membrane"/>
    <property type="evidence" value="ECO:0007669"/>
    <property type="project" value="UniProtKB-SubCell"/>
</dbReference>
<evidence type="ECO:0000256" key="6">
    <source>
        <dbReference type="ARBA" id="ARBA00022723"/>
    </source>
</evidence>
<name>A9HBD0_GLUDA</name>
<feature type="chain" id="PRO_5002735541" evidence="14">
    <location>
        <begin position="21"/>
        <end position="448"/>
    </location>
</feature>
<evidence type="ECO:0000256" key="10">
    <source>
        <dbReference type="ARBA" id="ARBA00023004"/>
    </source>
</evidence>
<feature type="binding site" description="axial binding residue" evidence="13">
    <location>
        <position position="344"/>
    </location>
    <ligand>
        <name>heme c</name>
        <dbReference type="ChEBI" id="CHEBI:61717"/>
        <label>3</label>
    </ligand>
    <ligandPart>
        <name>Fe</name>
        <dbReference type="ChEBI" id="CHEBI:18248"/>
    </ligandPart>
</feature>
<dbReference type="GO" id="GO:0020037">
    <property type="term" value="F:heme binding"/>
    <property type="evidence" value="ECO:0007669"/>
    <property type="project" value="InterPro"/>
</dbReference>
<dbReference type="SUPFAM" id="SSF46626">
    <property type="entry name" value="Cytochrome c"/>
    <property type="match status" value="3"/>
</dbReference>
<evidence type="ECO:0000256" key="1">
    <source>
        <dbReference type="ARBA" id="ARBA00004236"/>
    </source>
</evidence>
<feature type="binding site" description="covalent" evidence="12">
    <location>
        <position position="340"/>
    </location>
    <ligand>
        <name>heme c</name>
        <dbReference type="ChEBI" id="CHEBI:61717"/>
        <label>3</label>
    </ligand>
</feature>
<dbReference type="PANTHER" id="PTHR35008">
    <property type="entry name" value="BLL4482 PROTEIN-RELATED"/>
    <property type="match status" value="1"/>
</dbReference>
<keyword evidence="3" id="KW-1003">Cell membrane</keyword>
<keyword evidence="8" id="KW-0677">Repeat</keyword>
<evidence type="ECO:0000256" key="12">
    <source>
        <dbReference type="PIRSR" id="PIRSR000018-50"/>
    </source>
</evidence>
<protein>
    <submittedName>
        <fullName evidence="16">Putative gluconate 2-dehydrogenase cytochrome c subunit</fullName>
    </submittedName>
</protein>
<feature type="domain" description="Cytochrome c" evidence="15">
    <location>
        <begin position="327"/>
        <end position="417"/>
    </location>
</feature>
<dbReference type="Pfam" id="PF00034">
    <property type="entry name" value="Cytochrom_C"/>
    <property type="match status" value="2"/>
</dbReference>
<evidence type="ECO:0000256" key="11">
    <source>
        <dbReference type="ARBA" id="ARBA00023136"/>
    </source>
</evidence>
<keyword evidence="11" id="KW-0472">Membrane</keyword>
<keyword evidence="4 12" id="KW-0349">Heme</keyword>
<feature type="domain" description="Cytochrome c" evidence="15">
    <location>
        <begin position="189"/>
        <end position="304"/>
    </location>
</feature>
<evidence type="ECO:0000256" key="4">
    <source>
        <dbReference type="ARBA" id="ARBA00022617"/>
    </source>
</evidence>
<feature type="domain" description="Cytochrome c" evidence="15">
    <location>
        <begin position="39"/>
        <end position="142"/>
    </location>
</feature>
<evidence type="ECO:0000256" key="5">
    <source>
        <dbReference type="ARBA" id="ARBA00022660"/>
    </source>
</evidence>
<dbReference type="GO" id="GO:0009055">
    <property type="term" value="F:electron transfer activity"/>
    <property type="evidence" value="ECO:0007669"/>
    <property type="project" value="InterPro"/>
</dbReference>
<proteinExistence type="predicted"/>
<evidence type="ECO:0000313" key="16">
    <source>
        <dbReference type="EMBL" id="CAP54799.1"/>
    </source>
</evidence>
<dbReference type="PRINTS" id="PR00605">
    <property type="entry name" value="CYTCHROMECIC"/>
</dbReference>
<feature type="binding site" description="axial binding residue" evidence="13">
    <location>
        <position position="57"/>
    </location>
    <ligand>
        <name>heme c</name>
        <dbReference type="ChEBI" id="CHEBI:61717"/>
        <label>1</label>
    </ligand>
    <ligandPart>
        <name>Fe</name>
        <dbReference type="ChEBI" id="CHEBI:18248"/>
    </ligandPart>
</feature>
<dbReference type="RefSeq" id="WP_012223638.1">
    <property type="nucleotide sequence ID" value="NC_010125.1"/>
</dbReference>
<gene>
    <name evidence="16" type="ordered locus">GDI0856</name>
</gene>
<dbReference type="Gene3D" id="1.10.760.10">
    <property type="entry name" value="Cytochrome c-like domain"/>
    <property type="match status" value="3"/>
</dbReference>
<dbReference type="InterPro" id="IPR036909">
    <property type="entry name" value="Cyt_c-like_dom_sf"/>
</dbReference>
<keyword evidence="2" id="KW-0813">Transport</keyword>
<comment type="cofactor">
    <cofactor evidence="12">
        <name>heme c</name>
        <dbReference type="ChEBI" id="CHEBI:61717"/>
    </cofactor>
    <text evidence="12">Binds 3 heme c groups covalently per subunit.</text>
</comment>
<feature type="binding site" description="covalent" evidence="12">
    <location>
        <position position="204"/>
    </location>
    <ligand>
        <name>heme c</name>
        <dbReference type="ChEBI" id="CHEBI:61717"/>
        <label>2</label>
    </ligand>
</feature>
<dbReference type="PANTHER" id="PTHR35008:SF8">
    <property type="entry name" value="ALCOHOL DEHYDROGENASE CYTOCHROME C SUBUNIT"/>
    <property type="match status" value="1"/>
</dbReference>
<dbReference type="GO" id="GO:0005506">
    <property type="term" value="F:iron ion binding"/>
    <property type="evidence" value="ECO:0007669"/>
    <property type="project" value="InterPro"/>
</dbReference>
<dbReference type="InterPro" id="IPR008168">
    <property type="entry name" value="Cyt_C_IC"/>
</dbReference>
<dbReference type="Proteomes" id="UP000001176">
    <property type="component" value="Chromosome"/>
</dbReference>
<keyword evidence="7 14" id="KW-0732">Signal</keyword>